<proteinExistence type="predicted"/>
<accession>A0A6C0HSZ6</accession>
<name>A0A6C0HSZ6_9ZZZZ</name>
<organism evidence="1">
    <name type="scientific">viral metagenome</name>
    <dbReference type="NCBI Taxonomy" id="1070528"/>
    <lineage>
        <taxon>unclassified sequences</taxon>
        <taxon>metagenomes</taxon>
        <taxon>organismal metagenomes</taxon>
    </lineage>
</organism>
<reference evidence="1" key="1">
    <citation type="journal article" date="2020" name="Nature">
        <title>Giant virus diversity and host interactions through global metagenomics.</title>
        <authorList>
            <person name="Schulz F."/>
            <person name="Roux S."/>
            <person name="Paez-Espino D."/>
            <person name="Jungbluth S."/>
            <person name="Walsh D.A."/>
            <person name="Denef V.J."/>
            <person name="McMahon K.D."/>
            <person name="Konstantinidis K.T."/>
            <person name="Eloe-Fadrosh E.A."/>
            <person name="Kyrpides N.C."/>
            <person name="Woyke T."/>
        </authorList>
    </citation>
    <scope>NUCLEOTIDE SEQUENCE</scope>
    <source>
        <strain evidence="1">GVMAG-M-3300023184-167</strain>
    </source>
</reference>
<evidence type="ECO:0000313" key="1">
    <source>
        <dbReference type="EMBL" id="QHT83255.1"/>
    </source>
</evidence>
<protein>
    <submittedName>
        <fullName evidence="1">Uncharacterized protein</fullName>
    </submittedName>
</protein>
<sequence length="72" mass="8794">MWKLFLLLFNSPRKLYEKMVLLKQLEYSGIQSYYKLEILEEKKHLFSSNESLLLEKMISNDSLFLDWNFNIE</sequence>
<dbReference type="AlphaFoldDB" id="A0A6C0HSZ6"/>
<dbReference type="EMBL" id="MN740007">
    <property type="protein sequence ID" value="QHT83255.1"/>
    <property type="molecule type" value="Genomic_DNA"/>
</dbReference>